<dbReference type="Gene3D" id="2.40.40.10">
    <property type="entry name" value="RlpA-like domain"/>
    <property type="match status" value="1"/>
</dbReference>
<evidence type="ECO:0000313" key="2">
    <source>
        <dbReference type="EMBL" id="KLT43442.1"/>
    </source>
</evidence>
<dbReference type="Proteomes" id="UP000053611">
    <property type="component" value="Unassembled WGS sequence"/>
</dbReference>
<keyword evidence="3" id="KW-1185">Reference proteome</keyword>
<dbReference type="EMBL" id="KQ087195">
    <property type="protein sequence ID" value="KLT43442.1"/>
    <property type="molecule type" value="Genomic_DNA"/>
</dbReference>
<name>A0A0J0XQU1_9TREE</name>
<evidence type="ECO:0000256" key="1">
    <source>
        <dbReference type="ARBA" id="ARBA00022729"/>
    </source>
</evidence>
<dbReference type="InterPro" id="IPR051477">
    <property type="entry name" value="Expansin_CellWall"/>
</dbReference>
<gene>
    <name evidence="2" type="ORF">CC85DRAFT_235267</name>
</gene>
<proteinExistence type="predicted"/>
<dbReference type="GeneID" id="28980686"/>
<dbReference type="InterPro" id="IPR036908">
    <property type="entry name" value="RlpA-like_sf"/>
</dbReference>
<evidence type="ECO:0008006" key="4">
    <source>
        <dbReference type="Google" id="ProtNLM"/>
    </source>
</evidence>
<feature type="non-terminal residue" evidence="2">
    <location>
        <position position="98"/>
    </location>
</feature>
<reference evidence="2 3" key="1">
    <citation type="submission" date="2015-03" db="EMBL/GenBank/DDBJ databases">
        <title>Genomics and transcriptomics of the oil-accumulating basidiomycete yeast T. oleaginosus allow insights into substrate utilization and the diverse evolutionary trajectories of mating systems in fungi.</title>
        <authorList>
            <consortium name="DOE Joint Genome Institute"/>
            <person name="Kourist R."/>
            <person name="Kracht O."/>
            <person name="Bracharz F."/>
            <person name="Lipzen A."/>
            <person name="Nolan M."/>
            <person name="Ohm R."/>
            <person name="Grigoriev I."/>
            <person name="Sun S."/>
            <person name="Heitman J."/>
            <person name="Bruck T."/>
            <person name="Nowrousian M."/>
        </authorList>
    </citation>
    <scope>NUCLEOTIDE SEQUENCE [LARGE SCALE GENOMIC DNA]</scope>
    <source>
        <strain evidence="2 3">IBC0246</strain>
    </source>
</reference>
<accession>A0A0J0XQU1</accession>
<sequence length="98" mass="10322">FSGQATFYDASVGQLACGGYGNNEAYIVALNSAQYGHGYPGPQCGKSLTITANGVTVGGVTVVDECPTCAFGDLDLTPGLFRRFASEDQGVFQLSWEW</sequence>
<feature type="non-terminal residue" evidence="2">
    <location>
        <position position="1"/>
    </location>
</feature>
<dbReference type="CDD" id="cd22191">
    <property type="entry name" value="DPBB_RlpA_EXP_N-like"/>
    <property type="match status" value="1"/>
</dbReference>
<dbReference type="PANTHER" id="PTHR31836:SF28">
    <property type="entry name" value="SRCR DOMAIN-CONTAINING PROTEIN-RELATED"/>
    <property type="match status" value="1"/>
</dbReference>
<organism evidence="2 3">
    <name type="scientific">Cutaneotrichosporon oleaginosum</name>
    <dbReference type="NCBI Taxonomy" id="879819"/>
    <lineage>
        <taxon>Eukaryota</taxon>
        <taxon>Fungi</taxon>
        <taxon>Dikarya</taxon>
        <taxon>Basidiomycota</taxon>
        <taxon>Agaricomycotina</taxon>
        <taxon>Tremellomycetes</taxon>
        <taxon>Trichosporonales</taxon>
        <taxon>Trichosporonaceae</taxon>
        <taxon>Cutaneotrichosporon</taxon>
    </lineage>
</organism>
<dbReference type="SUPFAM" id="SSF50685">
    <property type="entry name" value="Barwin-like endoglucanases"/>
    <property type="match status" value="1"/>
</dbReference>
<dbReference type="STRING" id="879819.A0A0J0XQU1"/>
<evidence type="ECO:0000313" key="3">
    <source>
        <dbReference type="Proteomes" id="UP000053611"/>
    </source>
</evidence>
<keyword evidence="1" id="KW-0732">Signal</keyword>
<dbReference type="OrthoDB" id="623670at2759"/>
<dbReference type="AlphaFoldDB" id="A0A0J0XQU1"/>
<protein>
    <recommendedName>
        <fullName evidence="4">RlpA-like protein double-psi beta-barrel domain-containing protein</fullName>
    </recommendedName>
</protein>
<dbReference type="PANTHER" id="PTHR31836">
    <property type="match status" value="1"/>
</dbReference>